<evidence type="ECO:0000313" key="3">
    <source>
        <dbReference type="Proteomes" id="UP000054565"/>
    </source>
</evidence>
<accession>A0A0J6Y3V4</accession>
<name>A0A0J6Y3V4_COCIT</name>
<proteinExistence type="predicted"/>
<gene>
    <name evidence="2" type="ORF">CIRG_10238</name>
</gene>
<dbReference type="Proteomes" id="UP000054565">
    <property type="component" value="Unassembled WGS sequence"/>
</dbReference>
<dbReference type="EMBL" id="DS028103">
    <property type="protein sequence ID" value="KMP02415.1"/>
    <property type="molecule type" value="Genomic_DNA"/>
</dbReference>
<sequence>MGWAAPSAQGNPAIRPVDGQCGGGEMRYGPSAGARHPGHPSQILNRALCGTGPQRYEEANNRGHLELKAYFKPPRLRIELALTWFADAIPLANEINTGWAGGGDQNRLLEMIREVSKAGRDMLKVESYDLHTPYSPKSRTRSSL</sequence>
<evidence type="ECO:0000313" key="2">
    <source>
        <dbReference type="EMBL" id="KMP02415.1"/>
    </source>
</evidence>
<dbReference type="AlphaFoldDB" id="A0A0J6Y3V4"/>
<organism evidence="2 3">
    <name type="scientific">Coccidioides immitis RMSCC 2394</name>
    <dbReference type="NCBI Taxonomy" id="404692"/>
    <lineage>
        <taxon>Eukaryota</taxon>
        <taxon>Fungi</taxon>
        <taxon>Dikarya</taxon>
        <taxon>Ascomycota</taxon>
        <taxon>Pezizomycotina</taxon>
        <taxon>Eurotiomycetes</taxon>
        <taxon>Eurotiomycetidae</taxon>
        <taxon>Onygenales</taxon>
        <taxon>Onygenaceae</taxon>
        <taxon>Coccidioides</taxon>
    </lineage>
</organism>
<protein>
    <submittedName>
        <fullName evidence="2">Uncharacterized protein</fullName>
    </submittedName>
</protein>
<reference evidence="3" key="1">
    <citation type="journal article" date="2010" name="Genome Res.">
        <title>Population genomic sequencing of Coccidioides fungi reveals recent hybridization and transposon control.</title>
        <authorList>
            <person name="Neafsey D.E."/>
            <person name="Barker B.M."/>
            <person name="Sharpton T.J."/>
            <person name="Stajich J.E."/>
            <person name="Park D.J."/>
            <person name="Whiston E."/>
            <person name="Hung C.-Y."/>
            <person name="McMahan C."/>
            <person name="White J."/>
            <person name="Sykes S."/>
            <person name="Heiman D."/>
            <person name="Young S."/>
            <person name="Zeng Q."/>
            <person name="Abouelleil A."/>
            <person name="Aftuck L."/>
            <person name="Bessette D."/>
            <person name="Brown A."/>
            <person name="FitzGerald M."/>
            <person name="Lui A."/>
            <person name="Macdonald J.P."/>
            <person name="Priest M."/>
            <person name="Orbach M.J."/>
            <person name="Galgiani J.N."/>
            <person name="Kirkland T.N."/>
            <person name="Cole G.T."/>
            <person name="Birren B.W."/>
            <person name="Henn M.R."/>
            <person name="Taylor J.W."/>
            <person name="Rounsley S.D."/>
        </authorList>
    </citation>
    <scope>NUCLEOTIDE SEQUENCE [LARGE SCALE GENOMIC DNA]</scope>
    <source>
        <strain evidence="3">RMSCC 2394</strain>
    </source>
</reference>
<evidence type="ECO:0000256" key="1">
    <source>
        <dbReference type="SAM" id="MobiDB-lite"/>
    </source>
</evidence>
<feature type="region of interest" description="Disordered" evidence="1">
    <location>
        <begin position="1"/>
        <end position="37"/>
    </location>
</feature>